<dbReference type="Proteomes" id="UP001140949">
    <property type="component" value="Unassembled WGS sequence"/>
</dbReference>
<proteinExistence type="predicted"/>
<evidence type="ECO:0000313" key="2">
    <source>
        <dbReference type="EMBL" id="KAJ6801346.1"/>
    </source>
</evidence>
<protein>
    <submittedName>
        <fullName evidence="2">Serine/arginine repetitive matrix protein 1-like</fullName>
    </submittedName>
</protein>
<gene>
    <name evidence="2" type="ORF">M6B38_197555</name>
</gene>
<evidence type="ECO:0000256" key="1">
    <source>
        <dbReference type="SAM" id="MobiDB-lite"/>
    </source>
</evidence>
<reference evidence="2" key="2">
    <citation type="submission" date="2023-04" db="EMBL/GenBank/DDBJ databases">
        <authorList>
            <person name="Bruccoleri R.E."/>
            <person name="Oakeley E.J."/>
            <person name="Faust A.-M."/>
            <person name="Dessus-Babus S."/>
            <person name="Altorfer M."/>
            <person name="Burckhardt D."/>
            <person name="Oertli M."/>
            <person name="Naumann U."/>
            <person name="Petersen F."/>
            <person name="Wong J."/>
        </authorList>
    </citation>
    <scope>NUCLEOTIDE SEQUENCE</scope>
    <source>
        <strain evidence="2">GSM-AAB239-AS_SAM_17_03QT</strain>
        <tissue evidence="2">Leaf</tissue>
    </source>
</reference>
<dbReference type="AlphaFoldDB" id="A0AAX6EB99"/>
<keyword evidence="3" id="KW-1185">Reference proteome</keyword>
<reference evidence="2" key="1">
    <citation type="journal article" date="2023" name="GigaByte">
        <title>Genome assembly of the bearded iris, Iris pallida Lam.</title>
        <authorList>
            <person name="Bruccoleri R.E."/>
            <person name="Oakeley E.J."/>
            <person name="Faust A.M.E."/>
            <person name="Altorfer M."/>
            <person name="Dessus-Babus S."/>
            <person name="Burckhardt D."/>
            <person name="Oertli M."/>
            <person name="Naumann U."/>
            <person name="Petersen F."/>
            <person name="Wong J."/>
        </authorList>
    </citation>
    <scope>NUCLEOTIDE SEQUENCE</scope>
    <source>
        <strain evidence="2">GSM-AAB239-AS_SAM_17_03QT</strain>
    </source>
</reference>
<sequence length="191" mass="20924">MAVLALRWSRVGRKGGIMEETRWTRCQSRLRVQLATRSRRPAQTVLVVALWRERRPGGRCPRAWMAVRLRCAGCGGARPWRRAPALDEGRNFHGGRSGSGSYGGSRDGRGTRCADLSTRTVMGSIGDTCARFGQKLGGRGGWHAGGVDENPTVDVMVAPKAAGSQHWAAVSHTRMCDPRSWSKRADLTPDR</sequence>
<organism evidence="2 3">
    <name type="scientific">Iris pallida</name>
    <name type="common">Sweet iris</name>
    <dbReference type="NCBI Taxonomy" id="29817"/>
    <lineage>
        <taxon>Eukaryota</taxon>
        <taxon>Viridiplantae</taxon>
        <taxon>Streptophyta</taxon>
        <taxon>Embryophyta</taxon>
        <taxon>Tracheophyta</taxon>
        <taxon>Spermatophyta</taxon>
        <taxon>Magnoliopsida</taxon>
        <taxon>Liliopsida</taxon>
        <taxon>Asparagales</taxon>
        <taxon>Iridaceae</taxon>
        <taxon>Iridoideae</taxon>
        <taxon>Irideae</taxon>
        <taxon>Iris</taxon>
    </lineage>
</organism>
<feature type="compositionally biased region" description="Gly residues" evidence="1">
    <location>
        <begin position="95"/>
        <end position="105"/>
    </location>
</feature>
<evidence type="ECO:0000313" key="3">
    <source>
        <dbReference type="Proteomes" id="UP001140949"/>
    </source>
</evidence>
<comment type="caution">
    <text evidence="2">The sequence shown here is derived from an EMBL/GenBank/DDBJ whole genome shotgun (WGS) entry which is preliminary data.</text>
</comment>
<dbReference type="EMBL" id="JANAVB010038020">
    <property type="protein sequence ID" value="KAJ6801346.1"/>
    <property type="molecule type" value="Genomic_DNA"/>
</dbReference>
<name>A0AAX6EB99_IRIPA</name>
<feature type="region of interest" description="Disordered" evidence="1">
    <location>
        <begin position="86"/>
        <end position="109"/>
    </location>
</feature>
<accession>A0AAX6EB99</accession>